<dbReference type="InterPro" id="IPR036097">
    <property type="entry name" value="HisK_dim/P_sf"/>
</dbReference>
<keyword evidence="8 15" id="KW-0418">Kinase</keyword>
<dbReference type="FunCoup" id="C8XA04">
    <property type="interactions" value="62"/>
</dbReference>
<evidence type="ECO:0000256" key="5">
    <source>
        <dbReference type="ARBA" id="ARBA00022553"/>
    </source>
</evidence>
<keyword evidence="4" id="KW-1003">Cell membrane</keyword>
<dbReference type="InterPro" id="IPR004358">
    <property type="entry name" value="Sig_transdc_His_kin-like_C"/>
</dbReference>
<dbReference type="GO" id="GO:0005524">
    <property type="term" value="F:ATP binding"/>
    <property type="evidence" value="ECO:0007669"/>
    <property type="project" value="UniProtKB-KW"/>
</dbReference>
<proteinExistence type="predicted"/>
<feature type="region of interest" description="Disordered" evidence="13">
    <location>
        <begin position="373"/>
        <end position="397"/>
    </location>
</feature>
<dbReference type="InterPro" id="IPR003594">
    <property type="entry name" value="HATPase_dom"/>
</dbReference>
<feature type="domain" description="Histidine kinase" evidence="14">
    <location>
        <begin position="153"/>
        <end position="369"/>
    </location>
</feature>
<evidence type="ECO:0000256" key="1">
    <source>
        <dbReference type="ARBA" id="ARBA00000085"/>
    </source>
</evidence>
<dbReference type="PANTHER" id="PTHR45453:SF1">
    <property type="entry name" value="PHOSPHATE REGULON SENSOR PROTEIN PHOR"/>
    <property type="match status" value="1"/>
</dbReference>
<dbReference type="AlphaFoldDB" id="C8XA04"/>
<sequence length="397" mass="41504" precursor="true">MGYVAIAVVAFALGALAATLLRRRRRSDPTRQPPAPVPLEREILRRSSTGYLVLSDMGLPLLSNARARELGVLAAGIVDAQIRDAADRVAISGEPVDVELWPTQPPSLTASSAQPMVVRAVVQAFGDNRILVSATDESAAQRVEAVRRDFVANVSHELKTPVAAIGLLAEATVDSADDPESVRHFAGRLHHEAHRLGALVSELITLSRLQGADPLSDPTVVEIDAVVEESINRVAAAAEDAGIAIVADRPSGLLVRGDRALLIMALTNLITNAVNYSPAGTQVSISRTAGEGMVRVAVTDRGVGIAPEHTERVFERFFRADPARSRSTGGTGLGLAIVKQVVTNHGGLATVWSRPGTGSTFTLSLPAYAGAEDGRTDAASTSGTDPSVPLSAPRGAA</sequence>
<keyword evidence="7" id="KW-0547">Nucleotide-binding</keyword>
<dbReference type="Gene3D" id="1.10.287.130">
    <property type="match status" value="1"/>
</dbReference>
<keyword evidence="10" id="KW-0902">Two-component regulatory system</keyword>
<dbReference type="GO" id="GO:0000155">
    <property type="term" value="F:phosphorelay sensor kinase activity"/>
    <property type="evidence" value="ECO:0007669"/>
    <property type="project" value="InterPro"/>
</dbReference>
<dbReference type="InterPro" id="IPR005467">
    <property type="entry name" value="His_kinase_dom"/>
</dbReference>
<dbReference type="InterPro" id="IPR003661">
    <property type="entry name" value="HisK_dim/P_dom"/>
</dbReference>
<protein>
    <recommendedName>
        <fullName evidence="12">Sensor-like histidine kinase SenX3</fullName>
        <ecNumber evidence="3">2.7.13.3</ecNumber>
    </recommendedName>
</protein>
<dbReference type="FunFam" id="3.30.565.10:FF:000006">
    <property type="entry name" value="Sensor histidine kinase WalK"/>
    <property type="match status" value="1"/>
</dbReference>
<dbReference type="SUPFAM" id="SSF47384">
    <property type="entry name" value="Homodimeric domain of signal transducing histidine kinase"/>
    <property type="match status" value="1"/>
</dbReference>
<name>C8XA04_NAKMY</name>
<dbReference type="SMART" id="SM00387">
    <property type="entry name" value="HATPase_c"/>
    <property type="match status" value="1"/>
</dbReference>
<evidence type="ECO:0000256" key="7">
    <source>
        <dbReference type="ARBA" id="ARBA00022741"/>
    </source>
</evidence>
<organism evidence="15 16">
    <name type="scientific">Nakamurella multipartita (strain ATCC 700099 / DSM 44233 / CIP 104796 / JCM 9543 / NBRC 105858 / Y-104)</name>
    <name type="common">Microsphaera multipartita</name>
    <dbReference type="NCBI Taxonomy" id="479431"/>
    <lineage>
        <taxon>Bacteria</taxon>
        <taxon>Bacillati</taxon>
        <taxon>Actinomycetota</taxon>
        <taxon>Actinomycetes</taxon>
        <taxon>Nakamurellales</taxon>
        <taxon>Nakamurellaceae</taxon>
        <taxon>Nakamurella</taxon>
    </lineage>
</organism>
<evidence type="ECO:0000256" key="6">
    <source>
        <dbReference type="ARBA" id="ARBA00022679"/>
    </source>
</evidence>
<dbReference type="HOGENOM" id="CLU_000445_89_2_11"/>
<keyword evidence="9" id="KW-0067">ATP-binding</keyword>
<dbReference type="Gene3D" id="3.30.565.10">
    <property type="entry name" value="Histidine kinase-like ATPase, C-terminal domain"/>
    <property type="match status" value="1"/>
</dbReference>
<dbReference type="CDD" id="cd00082">
    <property type="entry name" value="HisKA"/>
    <property type="match status" value="1"/>
</dbReference>
<keyword evidence="16" id="KW-1185">Reference proteome</keyword>
<dbReference type="SUPFAM" id="SSF55874">
    <property type="entry name" value="ATPase domain of HSP90 chaperone/DNA topoisomerase II/histidine kinase"/>
    <property type="match status" value="1"/>
</dbReference>
<evidence type="ECO:0000256" key="2">
    <source>
        <dbReference type="ARBA" id="ARBA00004236"/>
    </source>
</evidence>
<comment type="catalytic activity">
    <reaction evidence="1">
        <text>ATP + protein L-histidine = ADP + protein N-phospho-L-histidine.</text>
        <dbReference type="EC" id="2.7.13.3"/>
    </reaction>
</comment>
<dbReference type="PRINTS" id="PR00344">
    <property type="entry name" value="BCTRLSENSOR"/>
</dbReference>
<dbReference type="EC" id="2.7.13.3" evidence="3"/>
<evidence type="ECO:0000256" key="3">
    <source>
        <dbReference type="ARBA" id="ARBA00012438"/>
    </source>
</evidence>
<dbReference type="Proteomes" id="UP000002218">
    <property type="component" value="Chromosome"/>
</dbReference>
<dbReference type="EMBL" id="CP001737">
    <property type="protein sequence ID" value="ACV81204.1"/>
    <property type="molecule type" value="Genomic_DNA"/>
</dbReference>
<dbReference type="GO" id="GO:0005886">
    <property type="term" value="C:plasma membrane"/>
    <property type="evidence" value="ECO:0007669"/>
    <property type="project" value="UniProtKB-SubCell"/>
</dbReference>
<dbReference type="Pfam" id="PF00512">
    <property type="entry name" value="HisKA"/>
    <property type="match status" value="1"/>
</dbReference>
<evidence type="ECO:0000256" key="8">
    <source>
        <dbReference type="ARBA" id="ARBA00022777"/>
    </source>
</evidence>
<dbReference type="SMART" id="SM00388">
    <property type="entry name" value="HisKA"/>
    <property type="match status" value="1"/>
</dbReference>
<dbReference type="STRING" id="479431.Namu_4930"/>
<dbReference type="CDD" id="cd00075">
    <property type="entry name" value="HATPase"/>
    <property type="match status" value="1"/>
</dbReference>
<dbReference type="InterPro" id="IPR036890">
    <property type="entry name" value="HATPase_C_sf"/>
</dbReference>
<dbReference type="GO" id="GO:0016036">
    <property type="term" value="P:cellular response to phosphate starvation"/>
    <property type="evidence" value="ECO:0007669"/>
    <property type="project" value="TreeGrafter"/>
</dbReference>
<evidence type="ECO:0000256" key="13">
    <source>
        <dbReference type="SAM" id="MobiDB-lite"/>
    </source>
</evidence>
<evidence type="ECO:0000256" key="12">
    <source>
        <dbReference type="ARBA" id="ARBA00039401"/>
    </source>
</evidence>
<evidence type="ECO:0000259" key="14">
    <source>
        <dbReference type="PROSITE" id="PS50109"/>
    </source>
</evidence>
<keyword evidence="6" id="KW-0808">Transferase</keyword>
<keyword evidence="5" id="KW-0597">Phosphoprotein</keyword>
<reference evidence="15 16" key="2">
    <citation type="journal article" date="2010" name="Stand. Genomic Sci.">
        <title>Complete genome sequence of Nakamurella multipartita type strain (Y-104).</title>
        <authorList>
            <person name="Tice H."/>
            <person name="Mayilraj S."/>
            <person name="Sims D."/>
            <person name="Lapidus A."/>
            <person name="Nolan M."/>
            <person name="Lucas S."/>
            <person name="Glavina Del Rio T."/>
            <person name="Copeland A."/>
            <person name="Cheng J.F."/>
            <person name="Meincke L."/>
            <person name="Bruce D."/>
            <person name="Goodwin L."/>
            <person name="Pitluck S."/>
            <person name="Ivanova N."/>
            <person name="Mavromatis K."/>
            <person name="Ovchinnikova G."/>
            <person name="Pati A."/>
            <person name="Chen A."/>
            <person name="Palaniappan K."/>
            <person name="Land M."/>
            <person name="Hauser L."/>
            <person name="Chang Y.J."/>
            <person name="Jeffries C.D."/>
            <person name="Detter J.C."/>
            <person name="Brettin T."/>
            <person name="Rohde M."/>
            <person name="Goker M."/>
            <person name="Bristow J."/>
            <person name="Eisen J.A."/>
            <person name="Markowitz V."/>
            <person name="Hugenholtz P."/>
            <person name="Kyrpides N.C."/>
            <person name="Klenk H.P."/>
            <person name="Chen F."/>
        </authorList>
    </citation>
    <scope>NUCLEOTIDE SEQUENCE [LARGE SCALE GENOMIC DNA]</scope>
    <source>
        <strain evidence="16">ATCC 700099 / DSM 44233 / CIP 104796 / JCM 9543 / NBRC 105858 / Y-104</strain>
    </source>
</reference>
<keyword evidence="11" id="KW-0472">Membrane</keyword>
<reference evidence="16" key="1">
    <citation type="submission" date="2009-09" db="EMBL/GenBank/DDBJ databases">
        <title>The complete genome of Nakamurella multipartita DSM 44233.</title>
        <authorList>
            <consortium name="US DOE Joint Genome Institute (JGI-PGF)"/>
            <person name="Lucas S."/>
            <person name="Copeland A."/>
            <person name="Lapidus A."/>
            <person name="Glavina del Rio T."/>
            <person name="Dalin E."/>
            <person name="Tice H."/>
            <person name="Bruce D."/>
            <person name="Goodwin L."/>
            <person name="Pitluck S."/>
            <person name="Kyrpides N."/>
            <person name="Mavromatis K."/>
            <person name="Ivanova N."/>
            <person name="Ovchinnikova G."/>
            <person name="Sims D."/>
            <person name="Meincke L."/>
            <person name="Brettin T."/>
            <person name="Detter J.C."/>
            <person name="Han C."/>
            <person name="Larimer F."/>
            <person name="Land M."/>
            <person name="Hauser L."/>
            <person name="Markowitz V."/>
            <person name="Cheng J.-F."/>
            <person name="Hugenholtz P."/>
            <person name="Woyke T."/>
            <person name="Wu D."/>
            <person name="Klenk H.-P."/>
            <person name="Eisen J.A."/>
        </authorList>
    </citation>
    <scope>NUCLEOTIDE SEQUENCE [LARGE SCALE GENOMIC DNA]</scope>
    <source>
        <strain evidence="16">ATCC 700099 / DSM 44233 / CIP 104796 / JCM 9543 / NBRC 105858 / Y-104</strain>
    </source>
</reference>
<comment type="subcellular location">
    <subcellularLocation>
        <location evidence="2">Cell membrane</location>
    </subcellularLocation>
</comment>
<dbReference type="PROSITE" id="PS50109">
    <property type="entry name" value="HIS_KIN"/>
    <property type="match status" value="1"/>
</dbReference>
<dbReference type="Pfam" id="PF02518">
    <property type="entry name" value="HATPase_c"/>
    <property type="match status" value="1"/>
</dbReference>
<accession>C8XA04</accession>
<evidence type="ECO:0000256" key="11">
    <source>
        <dbReference type="ARBA" id="ARBA00023136"/>
    </source>
</evidence>
<evidence type="ECO:0000256" key="4">
    <source>
        <dbReference type="ARBA" id="ARBA00022475"/>
    </source>
</evidence>
<dbReference type="InParanoid" id="C8XA04"/>
<dbReference type="PANTHER" id="PTHR45453">
    <property type="entry name" value="PHOSPHATE REGULON SENSOR PROTEIN PHOR"/>
    <property type="match status" value="1"/>
</dbReference>
<dbReference type="GO" id="GO:0004721">
    <property type="term" value="F:phosphoprotein phosphatase activity"/>
    <property type="evidence" value="ECO:0007669"/>
    <property type="project" value="TreeGrafter"/>
</dbReference>
<dbReference type="InterPro" id="IPR050351">
    <property type="entry name" value="BphY/WalK/GraS-like"/>
</dbReference>
<dbReference type="KEGG" id="nml:Namu_4930"/>
<evidence type="ECO:0000256" key="10">
    <source>
        <dbReference type="ARBA" id="ARBA00023012"/>
    </source>
</evidence>
<evidence type="ECO:0000313" key="16">
    <source>
        <dbReference type="Proteomes" id="UP000002218"/>
    </source>
</evidence>
<evidence type="ECO:0000256" key="9">
    <source>
        <dbReference type="ARBA" id="ARBA00022840"/>
    </source>
</evidence>
<dbReference type="eggNOG" id="COG5002">
    <property type="taxonomic scope" value="Bacteria"/>
</dbReference>
<gene>
    <name evidence="15" type="ordered locus">Namu_4930</name>
</gene>
<evidence type="ECO:0000313" key="15">
    <source>
        <dbReference type="EMBL" id="ACV81204.1"/>
    </source>
</evidence>
<dbReference type="FunFam" id="1.10.287.130:FF:000008">
    <property type="entry name" value="Two-component sensor histidine kinase"/>
    <property type="match status" value="1"/>
</dbReference>